<dbReference type="AlphaFoldDB" id="A0A8J3JJS8"/>
<name>A0A8J3JJS8_9ACTN</name>
<keyword evidence="3" id="KW-1185">Reference proteome</keyword>
<feature type="region of interest" description="Disordered" evidence="1">
    <location>
        <begin position="366"/>
        <end position="389"/>
    </location>
</feature>
<accession>A0A8J3JJS8</accession>
<evidence type="ECO:0000256" key="1">
    <source>
        <dbReference type="SAM" id="MobiDB-lite"/>
    </source>
</evidence>
<comment type="caution">
    <text evidence="2">The sequence shown here is derived from an EMBL/GenBank/DDBJ whole genome shotgun (WGS) entry which is preliminary data.</text>
</comment>
<dbReference type="EMBL" id="BONF01000059">
    <property type="protein sequence ID" value="GIF86117.1"/>
    <property type="molecule type" value="Genomic_DNA"/>
</dbReference>
<evidence type="ECO:0000313" key="3">
    <source>
        <dbReference type="Proteomes" id="UP000601223"/>
    </source>
</evidence>
<evidence type="ECO:0000313" key="2">
    <source>
        <dbReference type="EMBL" id="GIF86117.1"/>
    </source>
</evidence>
<protein>
    <submittedName>
        <fullName evidence="2">Uncharacterized protein</fullName>
    </submittedName>
</protein>
<reference evidence="2 3" key="1">
    <citation type="submission" date="2021-01" db="EMBL/GenBank/DDBJ databases">
        <title>Whole genome shotgun sequence of Catellatospora bangladeshensis NBRC 107357.</title>
        <authorList>
            <person name="Komaki H."/>
            <person name="Tamura T."/>
        </authorList>
    </citation>
    <scope>NUCLEOTIDE SEQUENCE [LARGE SCALE GENOMIC DNA]</scope>
    <source>
        <strain evidence="2 3">NBRC 107357</strain>
    </source>
</reference>
<organism evidence="2 3">
    <name type="scientific">Catellatospora bangladeshensis</name>
    <dbReference type="NCBI Taxonomy" id="310355"/>
    <lineage>
        <taxon>Bacteria</taxon>
        <taxon>Bacillati</taxon>
        <taxon>Actinomycetota</taxon>
        <taxon>Actinomycetes</taxon>
        <taxon>Micromonosporales</taxon>
        <taxon>Micromonosporaceae</taxon>
        <taxon>Catellatospora</taxon>
    </lineage>
</organism>
<sequence>MPDTTVTDPFEQARAVADAVLYEGYLLYPYRASAAKNRMRWQFGVLVPPAYADDALGEHSWSRTELLLEPQLGARLHWRLRFLHAQSRTVEQHTGDGWHEVPEAVVDGVPHHRFDEAVEQSADLVLAPADLVGAAEHAEFFDIPGGEEYEHLSATVRLRRVRHPLRGELRLRADLLPGPYGLLRLTATATNHTDTRKGTFLTEYVEEGHLLNVPDESTVDGPLERPEALRHSLIAAHSVFAVTDGAFVSLLDPPEWAMPAVRECHQVRSWPVLLGPEGSRDVVLSAPVILYDHPAVAPESPGDMFDSTEIDELLVLRTLTLTDEEKAQVRATDPRGSALLGRAENLPPEVFERLHGAIRGLRPATPAPSKADLFGTEQPWWDPGADRSVDPERDTVIIDGVAVGRGSRVRLRPGTGRRSDAQDMFLTDRIATVRAVLLDVDGATHLAVTLDDDPGVDLQILQGRFRYFAPEEVTVVSA</sequence>
<dbReference type="RefSeq" id="WP_203756884.1">
    <property type="nucleotide sequence ID" value="NZ_BONF01000059.1"/>
</dbReference>
<gene>
    <name evidence="2" type="ORF">Cba03nite_74660</name>
</gene>
<proteinExistence type="predicted"/>
<dbReference type="Proteomes" id="UP000601223">
    <property type="component" value="Unassembled WGS sequence"/>
</dbReference>